<reference evidence="7 8" key="1">
    <citation type="submission" date="2020-08" db="EMBL/GenBank/DDBJ databases">
        <title>Sequencing the genomes of 1000 actinobacteria strains.</title>
        <authorList>
            <person name="Klenk H.-P."/>
        </authorList>
    </citation>
    <scope>NUCLEOTIDE SEQUENCE [LARGE SCALE GENOMIC DNA]</scope>
    <source>
        <strain evidence="7 8">DSM 43851</strain>
    </source>
</reference>
<dbReference type="InterPro" id="IPR050109">
    <property type="entry name" value="HTH-type_TetR-like_transc_reg"/>
</dbReference>
<evidence type="ECO:0000259" key="6">
    <source>
        <dbReference type="PROSITE" id="PS50977"/>
    </source>
</evidence>
<evidence type="ECO:0000313" key="7">
    <source>
        <dbReference type="EMBL" id="MBB5896391.1"/>
    </source>
</evidence>
<dbReference type="PANTHER" id="PTHR30055:SF234">
    <property type="entry name" value="HTH-TYPE TRANSCRIPTIONAL REGULATOR BETI"/>
    <property type="match status" value="1"/>
</dbReference>
<dbReference type="EMBL" id="JACHIR010000001">
    <property type="protein sequence ID" value="MBB5896391.1"/>
    <property type="molecule type" value="Genomic_DNA"/>
</dbReference>
<feature type="domain" description="HTH tetR-type" evidence="6">
    <location>
        <begin position="14"/>
        <end position="73"/>
    </location>
</feature>
<name>A0A7W9NLE7_9PSEU</name>
<evidence type="ECO:0000313" key="8">
    <source>
        <dbReference type="Proteomes" id="UP000585638"/>
    </source>
</evidence>
<dbReference type="InterPro" id="IPR036271">
    <property type="entry name" value="Tet_transcr_reg_TetR-rel_C_sf"/>
</dbReference>
<dbReference type="RefSeq" id="WP_184868056.1">
    <property type="nucleotide sequence ID" value="NZ_BAAAWY010000101.1"/>
</dbReference>
<keyword evidence="2 4" id="KW-0238">DNA-binding</keyword>
<sequence length="219" mass="23804">MTARLPRNLRSDARDNRDRILDATRSAFLTGGLDVPIREIARRAEVGPATVYRHFPTKEMLVAAAFTDQMLAWRSILDEGLADPDPWHGFCVTVEKLCELQARDRGFIAAFKSAFPRAMDFAANRSSSLTSAAELIRRAKDAGRLRPDAVLEDLILMIMANAGINASTPAAGIAASRRFAALMIQAFQASPAPSPLPPVPQLTPAVSVPRRRPSDGSAR</sequence>
<dbReference type="SUPFAM" id="SSF48498">
    <property type="entry name" value="Tetracyclin repressor-like, C-terminal domain"/>
    <property type="match status" value="1"/>
</dbReference>
<dbReference type="InterPro" id="IPR049445">
    <property type="entry name" value="TetR_SbtR-like_C"/>
</dbReference>
<dbReference type="SUPFAM" id="SSF46689">
    <property type="entry name" value="Homeodomain-like"/>
    <property type="match status" value="1"/>
</dbReference>
<comment type="caution">
    <text evidence="7">The sequence shown here is derived from an EMBL/GenBank/DDBJ whole genome shotgun (WGS) entry which is preliminary data.</text>
</comment>
<organism evidence="7 8">
    <name type="scientific">Kutzneria kofuensis</name>
    <dbReference type="NCBI Taxonomy" id="103725"/>
    <lineage>
        <taxon>Bacteria</taxon>
        <taxon>Bacillati</taxon>
        <taxon>Actinomycetota</taxon>
        <taxon>Actinomycetes</taxon>
        <taxon>Pseudonocardiales</taxon>
        <taxon>Pseudonocardiaceae</taxon>
        <taxon>Kutzneria</taxon>
    </lineage>
</organism>
<dbReference type="Pfam" id="PF00440">
    <property type="entry name" value="TetR_N"/>
    <property type="match status" value="1"/>
</dbReference>
<accession>A0A7W9NLE7</accession>
<dbReference type="GO" id="GO:0000976">
    <property type="term" value="F:transcription cis-regulatory region binding"/>
    <property type="evidence" value="ECO:0007669"/>
    <property type="project" value="TreeGrafter"/>
</dbReference>
<gene>
    <name evidence="7" type="ORF">BJ998_007587</name>
</gene>
<proteinExistence type="predicted"/>
<feature type="DNA-binding region" description="H-T-H motif" evidence="4">
    <location>
        <begin position="36"/>
        <end position="55"/>
    </location>
</feature>
<evidence type="ECO:0000256" key="4">
    <source>
        <dbReference type="PROSITE-ProRule" id="PRU00335"/>
    </source>
</evidence>
<dbReference type="PRINTS" id="PR00455">
    <property type="entry name" value="HTHTETR"/>
</dbReference>
<dbReference type="Pfam" id="PF21597">
    <property type="entry name" value="TetR_C_43"/>
    <property type="match status" value="1"/>
</dbReference>
<dbReference type="GO" id="GO:0003700">
    <property type="term" value="F:DNA-binding transcription factor activity"/>
    <property type="evidence" value="ECO:0007669"/>
    <property type="project" value="TreeGrafter"/>
</dbReference>
<dbReference type="PANTHER" id="PTHR30055">
    <property type="entry name" value="HTH-TYPE TRANSCRIPTIONAL REGULATOR RUTR"/>
    <property type="match status" value="1"/>
</dbReference>
<feature type="region of interest" description="Disordered" evidence="5">
    <location>
        <begin position="190"/>
        <end position="219"/>
    </location>
</feature>
<protein>
    <submittedName>
        <fullName evidence="7">AcrR family transcriptional regulator</fullName>
    </submittedName>
</protein>
<dbReference type="InterPro" id="IPR001647">
    <property type="entry name" value="HTH_TetR"/>
</dbReference>
<dbReference type="Proteomes" id="UP000585638">
    <property type="component" value="Unassembled WGS sequence"/>
</dbReference>
<dbReference type="AlphaFoldDB" id="A0A7W9NLE7"/>
<feature type="compositionally biased region" description="Pro residues" evidence="5">
    <location>
        <begin position="192"/>
        <end position="201"/>
    </location>
</feature>
<evidence type="ECO:0000256" key="3">
    <source>
        <dbReference type="ARBA" id="ARBA00023163"/>
    </source>
</evidence>
<evidence type="ECO:0000256" key="1">
    <source>
        <dbReference type="ARBA" id="ARBA00023015"/>
    </source>
</evidence>
<dbReference type="PROSITE" id="PS50977">
    <property type="entry name" value="HTH_TETR_2"/>
    <property type="match status" value="1"/>
</dbReference>
<dbReference type="InterPro" id="IPR009057">
    <property type="entry name" value="Homeodomain-like_sf"/>
</dbReference>
<keyword evidence="3" id="KW-0804">Transcription</keyword>
<keyword evidence="8" id="KW-1185">Reference proteome</keyword>
<dbReference type="Gene3D" id="1.10.357.10">
    <property type="entry name" value="Tetracycline Repressor, domain 2"/>
    <property type="match status" value="1"/>
</dbReference>
<evidence type="ECO:0000256" key="2">
    <source>
        <dbReference type="ARBA" id="ARBA00023125"/>
    </source>
</evidence>
<evidence type="ECO:0000256" key="5">
    <source>
        <dbReference type="SAM" id="MobiDB-lite"/>
    </source>
</evidence>
<keyword evidence="1" id="KW-0805">Transcription regulation</keyword>